<evidence type="ECO:0000259" key="3">
    <source>
        <dbReference type="PROSITE" id="PS50883"/>
    </source>
</evidence>
<dbReference type="PANTHER" id="PTHR33121:SF70">
    <property type="entry name" value="SIGNALING PROTEIN YKOW"/>
    <property type="match status" value="1"/>
</dbReference>
<dbReference type="AlphaFoldDB" id="A0A1W0D452"/>
<dbReference type="InterPro" id="IPR001633">
    <property type="entry name" value="EAL_dom"/>
</dbReference>
<dbReference type="PROSITE" id="PS50883">
    <property type="entry name" value="EAL"/>
    <property type="match status" value="1"/>
</dbReference>
<dbReference type="SUPFAM" id="SSF52172">
    <property type="entry name" value="CheY-like"/>
    <property type="match status" value="1"/>
</dbReference>
<feature type="domain" description="Response regulatory" evidence="2">
    <location>
        <begin position="5"/>
        <end position="131"/>
    </location>
</feature>
<dbReference type="GO" id="GO:0000160">
    <property type="term" value="P:phosphorelay signal transduction system"/>
    <property type="evidence" value="ECO:0007669"/>
    <property type="project" value="InterPro"/>
</dbReference>
<dbReference type="SMART" id="SM00052">
    <property type="entry name" value="EAL"/>
    <property type="match status" value="1"/>
</dbReference>
<dbReference type="SUPFAM" id="SSF141868">
    <property type="entry name" value="EAL domain-like"/>
    <property type="match status" value="1"/>
</dbReference>
<evidence type="ECO:0000256" key="1">
    <source>
        <dbReference type="PROSITE-ProRule" id="PRU00169"/>
    </source>
</evidence>
<dbReference type="InterPro" id="IPR050706">
    <property type="entry name" value="Cyclic-di-GMP_PDE-like"/>
</dbReference>
<proteinExistence type="predicted"/>
<evidence type="ECO:0000259" key="2">
    <source>
        <dbReference type="PROSITE" id="PS50110"/>
    </source>
</evidence>
<feature type="domain" description="EAL" evidence="3">
    <location>
        <begin position="147"/>
        <end position="401"/>
    </location>
</feature>
<dbReference type="PROSITE" id="PS50110">
    <property type="entry name" value="RESPONSE_REGULATORY"/>
    <property type="match status" value="1"/>
</dbReference>
<dbReference type="GO" id="GO:0071111">
    <property type="term" value="F:cyclic-guanylate-specific phosphodiesterase activity"/>
    <property type="evidence" value="ECO:0007669"/>
    <property type="project" value="InterPro"/>
</dbReference>
<name>A0A1W0D452_9NEIS</name>
<organism evidence="4 5">
    <name type="scientific">Chromobacterium haemolyticum</name>
    <dbReference type="NCBI Taxonomy" id="394935"/>
    <lineage>
        <taxon>Bacteria</taxon>
        <taxon>Pseudomonadati</taxon>
        <taxon>Pseudomonadota</taxon>
        <taxon>Betaproteobacteria</taxon>
        <taxon>Neisseriales</taxon>
        <taxon>Chromobacteriaceae</taxon>
        <taxon>Chromobacterium</taxon>
    </lineage>
</organism>
<accession>A0A1W0D452</accession>
<dbReference type="CDD" id="cd01948">
    <property type="entry name" value="EAL"/>
    <property type="match status" value="1"/>
</dbReference>
<feature type="modified residue" description="4-aspartylphosphate" evidence="1">
    <location>
        <position position="55"/>
    </location>
</feature>
<dbReference type="InterPro" id="IPR001789">
    <property type="entry name" value="Sig_transdc_resp-reg_receiver"/>
</dbReference>
<evidence type="ECO:0008006" key="6">
    <source>
        <dbReference type="Google" id="ProtNLM"/>
    </source>
</evidence>
<dbReference type="Gene3D" id="3.20.20.450">
    <property type="entry name" value="EAL domain"/>
    <property type="match status" value="1"/>
</dbReference>
<sequence>MNNINVMIVDDHPLESAHVCRIFQDCGINQTFNVNHISDAINIIKRENVDLLICDILMPNGGGAKLISQLHNLLKQQTISSLPILVWLSSMNKVLLHSHTQLAYEANFRHVNSISKPFNKQNCMHILSHVKNVFSLSSRSPSAPTAYGFKEQEIIEALFSKNSISIALQPQVRLADRKIVGAEALARCRHPILGNIAPDVFLPIINKLGLDLLLFFHVLSRIIATQQVLARNGVFLPIAINASASTLISPSLTEEIIKRWDLTRLPRSLLVIELTENVELEHGLDLMVALNQLRANGFAIACDDYGIGISTLKIVSRMPFTELKLDREFVAAMPRSAKHREIVRSSILLGKKLKLKIIAEGIEDEACADSLLKMGCEIGQGFGLHFPMPPEKYLEHILHQHEKLEEVAEECTELVHIMHRIEFKST</sequence>
<evidence type="ECO:0000313" key="5">
    <source>
        <dbReference type="Proteomes" id="UP000192721"/>
    </source>
</evidence>
<gene>
    <name evidence="4" type="ORF">B0T45_08320</name>
</gene>
<dbReference type="InterPro" id="IPR035919">
    <property type="entry name" value="EAL_sf"/>
</dbReference>
<dbReference type="EMBL" id="MUKV01000007">
    <property type="protein sequence ID" value="OQS41728.1"/>
    <property type="molecule type" value="Genomic_DNA"/>
</dbReference>
<dbReference type="InterPro" id="IPR011006">
    <property type="entry name" value="CheY-like_superfamily"/>
</dbReference>
<keyword evidence="1" id="KW-0597">Phosphoprotein</keyword>
<protein>
    <recommendedName>
        <fullName evidence="6">Diguanylate phosphodiesterase</fullName>
    </recommendedName>
</protein>
<reference evidence="4 5" key="1">
    <citation type="submission" date="2017-02" db="EMBL/GenBank/DDBJ databases">
        <title>Chromobacterium haemolyticum H5244.</title>
        <authorList>
            <person name="Gulvik C.A."/>
        </authorList>
    </citation>
    <scope>NUCLEOTIDE SEQUENCE [LARGE SCALE GENOMIC DNA]</scope>
    <source>
        <strain evidence="4 5">H5244</strain>
    </source>
</reference>
<dbReference type="Proteomes" id="UP000192721">
    <property type="component" value="Unassembled WGS sequence"/>
</dbReference>
<dbReference type="Pfam" id="PF00072">
    <property type="entry name" value="Response_reg"/>
    <property type="match status" value="1"/>
</dbReference>
<dbReference type="Gene3D" id="3.40.50.2300">
    <property type="match status" value="1"/>
</dbReference>
<evidence type="ECO:0000313" key="4">
    <source>
        <dbReference type="EMBL" id="OQS41728.1"/>
    </source>
</evidence>
<comment type="caution">
    <text evidence="4">The sequence shown here is derived from an EMBL/GenBank/DDBJ whole genome shotgun (WGS) entry which is preliminary data.</text>
</comment>
<dbReference type="PANTHER" id="PTHR33121">
    <property type="entry name" value="CYCLIC DI-GMP PHOSPHODIESTERASE PDEF"/>
    <property type="match status" value="1"/>
</dbReference>
<dbReference type="Pfam" id="PF00563">
    <property type="entry name" value="EAL"/>
    <property type="match status" value="1"/>
</dbReference>